<proteinExistence type="predicted"/>
<dbReference type="InterPro" id="IPR050462">
    <property type="entry name" value="Retroviral_Gag-Pol_poly"/>
</dbReference>
<evidence type="ECO:0000259" key="1">
    <source>
        <dbReference type="Pfam" id="PF02093"/>
    </source>
</evidence>
<sequence length="109" mass="12545">MSKTTEVPQEPKESLSQFYERLCEAFHLYIPFDPEVSLNQQMVNVAFIGQAQEDIWHKLQKLEGFASMNASQLLEVATKVFVNGDQMVWREERQKVQNKADLLASALVE</sequence>
<dbReference type="Proteomes" id="UP000386466">
    <property type="component" value="Unassembled WGS sequence"/>
</dbReference>
<protein>
    <recommendedName>
        <fullName evidence="1">Core shell protein Gag P30 domain-containing protein</fullName>
    </recommendedName>
</protein>
<dbReference type="GO" id="GO:0019068">
    <property type="term" value="P:virion assembly"/>
    <property type="evidence" value="ECO:0007669"/>
    <property type="project" value="InterPro"/>
</dbReference>
<feature type="domain" description="Core shell protein Gag P30" evidence="1">
    <location>
        <begin position="3"/>
        <end position="81"/>
    </location>
</feature>
<dbReference type="EMBL" id="CAAGRJ010019544">
    <property type="protein sequence ID" value="VFV34374.1"/>
    <property type="molecule type" value="Genomic_DNA"/>
</dbReference>
<keyword evidence="3" id="KW-1185">Reference proteome</keyword>
<accession>A0A485NQL5</accession>
<name>A0A485NQL5_LYNPA</name>
<evidence type="ECO:0000313" key="3">
    <source>
        <dbReference type="Proteomes" id="UP000386466"/>
    </source>
</evidence>
<reference evidence="2 3" key="1">
    <citation type="submission" date="2019-01" db="EMBL/GenBank/DDBJ databases">
        <authorList>
            <person name="Alioto T."/>
            <person name="Alioto T."/>
        </authorList>
    </citation>
    <scope>NUCLEOTIDE SEQUENCE [LARGE SCALE GENOMIC DNA]</scope>
</reference>
<gene>
    <name evidence="2" type="ORF">LYPA_23C002489</name>
</gene>
<organism evidence="2 3">
    <name type="scientific">Lynx pardinus</name>
    <name type="common">Iberian lynx</name>
    <name type="synonym">Felis pardina</name>
    <dbReference type="NCBI Taxonomy" id="191816"/>
    <lineage>
        <taxon>Eukaryota</taxon>
        <taxon>Metazoa</taxon>
        <taxon>Chordata</taxon>
        <taxon>Craniata</taxon>
        <taxon>Vertebrata</taxon>
        <taxon>Euteleostomi</taxon>
        <taxon>Mammalia</taxon>
        <taxon>Eutheria</taxon>
        <taxon>Laurasiatheria</taxon>
        <taxon>Carnivora</taxon>
        <taxon>Feliformia</taxon>
        <taxon>Felidae</taxon>
        <taxon>Felinae</taxon>
        <taxon>Lynx</taxon>
    </lineage>
</organism>
<dbReference type="AlphaFoldDB" id="A0A485NQL5"/>
<dbReference type="PANTHER" id="PTHR33166">
    <property type="entry name" value="GAG_P30 DOMAIN-CONTAINING PROTEIN"/>
    <property type="match status" value="1"/>
</dbReference>
<dbReference type="Pfam" id="PF02093">
    <property type="entry name" value="Gag_p30"/>
    <property type="match status" value="1"/>
</dbReference>
<evidence type="ECO:0000313" key="2">
    <source>
        <dbReference type="EMBL" id="VFV34374.1"/>
    </source>
</evidence>
<dbReference type="InterPro" id="IPR003036">
    <property type="entry name" value="Gag_P30"/>
</dbReference>